<accession>A0A7V4KCD1</accession>
<dbReference type="InterPro" id="IPR029044">
    <property type="entry name" value="Nucleotide-diphossugar_trans"/>
</dbReference>
<dbReference type="Pfam" id="PF00483">
    <property type="entry name" value="NTP_transferase"/>
    <property type="match status" value="1"/>
</dbReference>
<name>A0A7V4KCD1_FERPE</name>
<dbReference type="GO" id="GO:0016740">
    <property type="term" value="F:transferase activity"/>
    <property type="evidence" value="ECO:0007669"/>
    <property type="project" value="UniProtKB-KW"/>
</dbReference>
<feature type="domain" description="Nucleotidyl transferase" evidence="1">
    <location>
        <begin position="3"/>
        <end position="227"/>
    </location>
</feature>
<dbReference type="AlphaFoldDB" id="A0A7V4KCD1"/>
<reference evidence="2" key="1">
    <citation type="journal article" date="2020" name="mSystems">
        <title>Genome- and Community-Level Interaction Insights into Carbon Utilization and Element Cycling Functions of Hydrothermarchaeota in Hydrothermal Sediment.</title>
        <authorList>
            <person name="Zhou Z."/>
            <person name="Liu Y."/>
            <person name="Xu W."/>
            <person name="Pan J."/>
            <person name="Luo Z.H."/>
            <person name="Li M."/>
        </authorList>
    </citation>
    <scope>NUCLEOTIDE SEQUENCE [LARGE SCALE GENOMIC DNA]</scope>
    <source>
        <strain evidence="2">SpSt-61</strain>
    </source>
</reference>
<sequence length="232" mass="26496">MLAVVLAGGLGTRLRNVVKDLPKPMANIGGKPFLEYLLFYLSKQNIRRTVLSVGYKYEAILNYFGNSFQDMKLEYVIEKEPLGTGGAIKKVAETVQEDEFLVLNGDTLFNVELKKLVEFSEEHKSDVVVAVKYVDKPERYGTVVIDNNNRIVLFREKGASLEGGYINGGIYVVRKTSFLSKCQSEKFSFERDFLEAYYKDLHFHACAFDEYFIDIGVPEDYERAQRELPLIV</sequence>
<comment type="caution">
    <text evidence="2">The sequence shown here is derived from an EMBL/GenBank/DDBJ whole genome shotgun (WGS) entry which is preliminary data.</text>
</comment>
<organism evidence="2">
    <name type="scientific">Fervidobacterium pennivorans</name>
    <dbReference type="NCBI Taxonomy" id="93466"/>
    <lineage>
        <taxon>Bacteria</taxon>
        <taxon>Thermotogati</taxon>
        <taxon>Thermotogota</taxon>
        <taxon>Thermotogae</taxon>
        <taxon>Thermotogales</taxon>
        <taxon>Fervidobacteriaceae</taxon>
        <taxon>Fervidobacterium</taxon>
    </lineage>
</organism>
<dbReference type="InterPro" id="IPR050486">
    <property type="entry name" value="Mannose-1P_guanyltransferase"/>
</dbReference>
<dbReference type="CDD" id="cd06915">
    <property type="entry name" value="NTP_transferase_WcbM_like"/>
    <property type="match status" value="1"/>
</dbReference>
<dbReference type="EMBL" id="DSZZ01000163">
    <property type="protein sequence ID" value="HGU52571.1"/>
    <property type="molecule type" value="Genomic_DNA"/>
</dbReference>
<keyword evidence="2" id="KW-0808">Transferase</keyword>
<gene>
    <name evidence="2" type="ORF">ENT78_03465</name>
</gene>
<proteinExistence type="predicted"/>
<evidence type="ECO:0000313" key="2">
    <source>
        <dbReference type="EMBL" id="HGU52571.1"/>
    </source>
</evidence>
<dbReference type="PANTHER" id="PTHR22572">
    <property type="entry name" value="SUGAR-1-PHOSPHATE GUANYL TRANSFERASE"/>
    <property type="match status" value="1"/>
</dbReference>
<dbReference type="InterPro" id="IPR005835">
    <property type="entry name" value="NTP_transferase_dom"/>
</dbReference>
<evidence type="ECO:0000259" key="1">
    <source>
        <dbReference type="Pfam" id="PF00483"/>
    </source>
</evidence>
<dbReference type="Gene3D" id="3.90.550.10">
    <property type="entry name" value="Spore Coat Polysaccharide Biosynthesis Protein SpsA, Chain A"/>
    <property type="match status" value="1"/>
</dbReference>
<protein>
    <submittedName>
        <fullName evidence="2">D-glycero-D-manno-heptose 1-phosphate guanosyltransferase</fullName>
    </submittedName>
</protein>
<dbReference type="SUPFAM" id="SSF53448">
    <property type="entry name" value="Nucleotide-diphospho-sugar transferases"/>
    <property type="match status" value="1"/>
</dbReference>